<evidence type="ECO:0000313" key="2">
    <source>
        <dbReference type="Proteomes" id="UP000270034"/>
    </source>
</evidence>
<protein>
    <submittedName>
        <fullName evidence="1">Uncharacterized protein</fullName>
    </submittedName>
</protein>
<dbReference type="AlphaFoldDB" id="A0A2Z5ZI91"/>
<sequence length="40" mass="4493">MFVTGLGLSNQNTLPLGQEDNSFTCKLRFKLLKRFSATLC</sequence>
<evidence type="ECO:0000313" key="1">
    <source>
        <dbReference type="EMBL" id="BBC80494.1"/>
    </source>
</evidence>
<name>A0A2Z5ZI91_9PROT</name>
<dbReference type="KEGG" id="aot:AcetOri_orf03220"/>
<reference evidence="1 2" key="1">
    <citation type="submission" date="2018-02" db="EMBL/GenBank/DDBJ databases">
        <title>Acetobacter orientalis genome.</title>
        <authorList>
            <person name="Nakashima N."/>
            <person name="Tamura T."/>
        </authorList>
    </citation>
    <scope>NUCLEOTIDE SEQUENCE [LARGE SCALE GENOMIC DNA]</scope>
    <source>
        <strain evidence="1 2">FAN1</strain>
    </source>
</reference>
<accession>A0A2Z5ZI91</accession>
<dbReference type="EMBL" id="AP018515">
    <property type="protein sequence ID" value="BBC80494.1"/>
    <property type="molecule type" value="Genomic_DNA"/>
</dbReference>
<proteinExistence type="predicted"/>
<gene>
    <name evidence="1" type="ORF">AcetOrient_orf03220</name>
</gene>
<dbReference type="Proteomes" id="UP000270034">
    <property type="component" value="Chromosome"/>
</dbReference>
<organism evidence="1 2">
    <name type="scientific">Acetobacter orientalis</name>
    <dbReference type="NCBI Taxonomy" id="146474"/>
    <lineage>
        <taxon>Bacteria</taxon>
        <taxon>Pseudomonadati</taxon>
        <taxon>Pseudomonadota</taxon>
        <taxon>Alphaproteobacteria</taxon>
        <taxon>Acetobacterales</taxon>
        <taxon>Acetobacteraceae</taxon>
        <taxon>Acetobacter</taxon>
    </lineage>
</organism>